<name>A0A7X2D2C7_9PROT</name>
<organism evidence="9 10">
    <name type="scientific">Roseospira navarrensis</name>
    <dbReference type="NCBI Taxonomy" id="140058"/>
    <lineage>
        <taxon>Bacteria</taxon>
        <taxon>Pseudomonadati</taxon>
        <taxon>Pseudomonadota</taxon>
        <taxon>Alphaproteobacteria</taxon>
        <taxon>Rhodospirillales</taxon>
        <taxon>Rhodospirillaceae</taxon>
        <taxon>Roseospira</taxon>
    </lineage>
</organism>
<dbReference type="PANTHER" id="PTHR43711:SF26">
    <property type="entry name" value="SENSOR HISTIDINE KINASE RCSC"/>
    <property type="match status" value="1"/>
</dbReference>
<keyword evidence="6" id="KW-0902">Two-component regulatory system</keyword>
<dbReference type="InterPro" id="IPR021796">
    <property type="entry name" value="Tll0287-like_dom"/>
</dbReference>
<dbReference type="SMART" id="SM00388">
    <property type="entry name" value="HisKA"/>
    <property type="match status" value="1"/>
</dbReference>
<keyword evidence="7" id="KW-0812">Transmembrane</keyword>
<dbReference type="RefSeq" id="WP_153342372.1">
    <property type="nucleotide sequence ID" value="NZ_WIVE01000014.1"/>
</dbReference>
<evidence type="ECO:0000256" key="6">
    <source>
        <dbReference type="ARBA" id="ARBA00023012"/>
    </source>
</evidence>
<dbReference type="PRINTS" id="PR00344">
    <property type="entry name" value="BCTRLSENSOR"/>
</dbReference>
<dbReference type="PANTHER" id="PTHR43711">
    <property type="entry name" value="TWO-COMPONENT HISTIDINE KINASE"/>
    <property type="match status" value="1"/>
</dbReference>
<protein>
    <recommendedName>
        <fullName evidence="2">histidine kinase</fullName>
        <ecNumber evidence="2">2.7.13.3</ecNumber>
    </recommendedName>
</protein>
<dbReference type="EMBL" id="WIVE01000014">
    <property type="protein sequence ID" value="MQX36159.1"/>
    <property type="molecule type" value="Genomic_DNA"/>
</dbReference>
<keyword evidence="7" id="KW-0472">Membrane</keyword>
<accession>A0A7X2D2C7</accession>
<dbReference type="Pfam" id="PF11845">
    <property type="entry name" value="Tll0287-like"/>
    <property type="match status" value="1"/>
</dbReference>
<dbReference type="SUPFAM" id="SSF55874">
    <property type="entry name" value="ATPase domain of HSP90 chaperone/DNA topoisomerase II/histidine kinase"/>
    <property type="match status" value="1"/>
</dbReference>
<dbReference type="InterPro" id="IPR036097">
    <property type="entry name" value="HisK_dim/P_sf"/>
</dbReference>
<evidence type="ECO:0000256" key="1">
    <source>
        <dbReference type="ARBA" id="ARBA00000085"/>
    </source>
</evidence>
<dbReference type="InterPro" id="IPR003661">
    <property type="entry name" value="HisK_dim/P_dom"/>
</dbReference>
<feature type="domain" description="Histidine kinase" evidence="8">
    <location>
        <begin position="271"/>
        <end position="504"/>
    </location>
</feature>
<evidence type="ECO:0000256" key="2">
    <source>
        <dbReference type="ARBA" id="ARBA00012438"/>
    </source>
</evidence>
<evidence type="ECO:0000256" key="4">
    <source>
        <dbReference type="ARBA" id="ARBA00022679"/>
    </source>
</evidence>
<dbReference type="Gene3D" id="3.30.450.290">
    <property type="match status" value="1"/>
</dbReference>
<proteinExistence type="predicted"/>
<dbReference type="InterPro" id="IPR050736">
    <property type="entry name" value="Sensor_HK_Regulatory"/>
</dbReference>
<keyword evidence="3" id="KW-0597">Phosphoprotein</keyword>
<dbReference type="InterPro" id="IPR003594">
    <property type="entry name" value="HATPase_dom"/>
</dbReference>
<dbReference type="SUPFAM" id="SSF47384">
    <property type="entry name" value="Homodimeric domain of signal transducing histidine kinase"/>
    <property type="match status" value="1"/>
</dbReference>
<reference evidence="9 10" key="1">
    <citation type="submission" date="2019-10" db="EMBL/GenBank/DDBJ databases">
        <title>Draft whole-genome sequence of the purple nonsulfur photosynthetic bacterium Roseospira navarrensis DSM 15114.</title>
        <authorList>
            <person name="Kyndt J.A."/>
            <person name="Meyer T.E."/>
        </authorList>
    </citation>
    <scope>NUCLEOTIDE SEQUENCE [LARGE SCALE GENOMIC DNA]</scope>
    <source>
        <strain evidence="9 10">DSM 15114</strain>
    </source>
</reference>
<dbReference type="CDD" id="cd00082">
    <property type="entry name" value="HisKA"/>
    <property type="match status" value="1"/>
</dbReference>
<dbReference type="Gene3D" id="1.10.287.130">
    <property type="match status" value="1"/>
</dbReference>
<keyword evidence="5" id="KW-0418">Kinase</keyword>
<keyword evidence="7" id="KW-1133">Transmembrane helix</keyword>
<comment type="caution">
    <text evidence="9">The sequence shown here is derived from an EMBL/GenBank/DDBJ whole genome shotgun (WGS) entry which is preliminary data.</text>
</comment>
<evidence type="ECO:0000313" key="9">
    <source>
        <dbReference type="EMBL" id="MQX36159.1"/>
    </source>
</evidence>
<dbReference type="InterPro" id="IPR036890">
    <property type="entry name" value="HATPase_C_sf"/>
</dbReference>
<keyword evidence="4" id="KW-0808">Transferase</keyword>
<dbReference type="GO" id="GO:0000155">
    <property type="term" value="F:phosphorelay sensor kinase activity"/>
    <property type="evidence" value="ECO:0007669"/>
    <property type="project" value="InterPro"/>
</dbReference>
<evidence type="ECO:0000259" key="8">
    <source>
        <dbReference type="PROSITE" id="PS50109"/>
    </source>
</evidence>
<dbReference type="Pfam" id="PF00512">
    <property type="entry name" value="HisKA"/>
    <property type="match status" value="1"/>
</dbReference>
<keyword evidence="10" id="KW-1185">Reference proteome</keyword>
<feature type="transmembrane region" description="Helical" evidence="7">
    <location>
        <begin position="12"/>
        <end position="32"/>
    </location>
</feature>
<dbReference type="SMART" id="SM00387">
    <property type="entry name" value="HATPase_c"/>
    <property type="match status" value="1"/>
</dbReference>
<dbReference type="EC" id="2.7.13.3" evidence="2"/>
<dbReference type="OrthoDB" id="9768069at2"/>
<dbReference type="PROSITE" id="PS50109">
    <property type="entry name" value="HIS_KIN"/>
    <property type="match status" value="1"/>
</dbReference>
<dbReference type="Gene3D" id="3.30.565.10">
    <property type="entry name" value="Histidine kinase-like ATPase, C-terminal domain"/>
    <property type="match status" value="1"/>
</dbReference>
<evidence type="ECO:0000313" key="10">
    <source>
        <dbReference type="Proteomes" id="UP000434582"/>
    </source>
</evidence>
<dbReference type="Pfam" id="PF02518">
    <property type="entry name" value="HATPase_c"/>
    <property type="match status" value="1"/>
</dbReference>
<dbReference type="InterPro" id="IPR005467">
    <property type="entry name" value="His_kinase_dom"/>
</dbReference>
<gene>
    <name evidence="9" type="ORF">GHC57_06470</name>
</gene>
<dbReference type="InterPro" id="IPR004358">
    <property type="entry name" value="Sig_transdc_His_kin-like_C"/>
</dbReference>
<sequence>MGHGSRLRRRMLLATLGLMVGWTALLWGSLYWETRLLTEQVVSLARFHAAGAFERDLVYRAWNARMGGVYAPVTHVAPNPYLKVESRDIDSDIGPLTLVNPSYMTRIVHGIAEERTGILSRITSLDPVRPANAPQPWERRALERFEAGAQDHTEQAVTGEGVPILRYMRPLTVDESCLTCHDTQGYALGDVRGGISVTIPMTPVQAIQAPTRAFSVTWHLAVWAVGLAGIAMGGRIMTRQVGQLEDARSEALADRRRAEESDQAKSRFLATMSHELRTPLNAILGFSQMMEQKVLGPLGTPTYEEYARDIRTSGEHLLALVNDVLDLSKIESGRMVLTEGPVDLGAEVVRTTGLMMGQANARGVRLDVDVQPALPLIRGDGRVIRQMLMNIVANALRFTPEGGRVLVTANMDPEDCARVMVSDTGQGIPDADLQIVLEPFQQGSNVSGLSGARGGLSDRPAFTTGTGLGLALVKGFIELHAGSLILASEPGHGTTVTLRFPAWRVLAGEASPPPQPA</sequence>
<evidence type="ECO:0000256" key="5">
    <source>
        <dbReference type="ARBA" id="ARBA00022777"/>
    </source>
</evidence>
<evidence type="ECO:0000256" key="7">
    <source>
        <dbReference type="SAM" id="Phobius"/>
    </source>
</evidence>
<dbReference type="AlphaFoldDB" id="A0A7X2D2C7"/>
<dbReference type="Proteomes" id="UP000434582">
    <property type="component" value="Unassembled WGS sequence"/>
</dbReference>
<evidence type="ECO:0000256" key="3">
    <source>
        <dbReference type="ARBA" id="ARBA00022553"/>
    </source>
</evidence>
<comment type="catalytic activity">
    <reaction evidence="1">
        <text>ATP + protein L-histidine = ADP + protein N-phospho-L-histidine.</text>
        <dbReference type="EC" id="2.7.13.3"/>
    </reaction>
</comment>